<organism evidence="2 3">
    <name type="scientific">Martelella mediterranea DSM 17316</name>
    <dbReference type="NCBI Taxonomy" id="1122214"/>
    <lineage>
        <taxon>Bacteria</taxon>
        <taxon>Pseudomonadati</taxon>
        <taxon>Pseudomonadota</taxon>
        <taxon>Alphaproteobacteria</taxon>
        <taxon>Hyphomicrobiales</taxon>
        <taxon>Aurantimonadaceae</taxon>
        <taxon>Martelella</taxon>
    </lineage>
</organism>
<sequence precursor="true">MRALGLFALAVPLFSQPSLAELADKTTPLADCAALLASIPDVKTTQDTLIEDVEGGCRATDLSWAESSYIHYRIDEIVLLSPDLLQTFEAGKLSAAADLTLKGLRIVPQTGSPLQDYIISLSSTGIDLHLAYTTDPAERTGAVDFELSAGKLGRLSLSASLSDFDNSDVPLSSLTETKGTLDHFEASLEDNGLFARLFAPPILSTLPADQDPRPAIAAAQEAAIAMLASWPETTMPPESLAALSALIRAFPKPEGSWTLSIDSEPGLSLESLSSGNLSALSTVIAGTRITATGTPAAP</sequence>
<reference evidence="2 3" key="1">
    <citation type="submission" date="2017-03" db="EMBL/GenBank/DDBJ databases">
        <title>Foreign affairs: Plasmid Transfer between Roseobacters and Rhizobia.</title>
        <authorList>
            <person name="Bartling P."/>
            <person name="Bunk B."/>
            <person name="Overmann J."/>
            <person name="Brinkmann H."/>
            <person name="Petersen J."/>
        </authorList>
    </citation>
    <scope>NUCLEOTIDE SEQUENCE [LARGE SCALE GENOMIC DNA]</scope>
    <source>
        <strain evidence="2 3">MACL11</strain>
    </source>
</reference>
<dbReference type="EMBL" id="CP020330">
    <property type="protein sequence ID" value="AQZ50463.1"/>
    <property type="molecule type" value="Genomic_DNA"/>
</dbReference>
<evidence type="ECO:0000256" key="1">
    <source>
        <dbReference type="SAM" id="SignalP"/>
    </source>
</evidence>
<feature type="chain" id="PRO_5010707283" evidence="1">
    <location>
        <begin position="21"/>
        <end position="298"/>
    </location>
</feature>
<gene>
    <name evidence="2" type="ORF">Mame_01092</name>
</gene>
<accession>A0A1U9YYE2</accession>
<keyword evidence="3" id="KW-1185">Reference proteome</keyword>
<evidence type="ECO:0000313" key="2">
    <source>
        <dbReference type="EMBL" id="AQZ50463.1"/>
    </source>
</evidence>
<proteinExistence type="predicted"/>
<name>A0A1U9YYE2_9HYPH</name>
<feature type="signal peptide" evidence="1">
    <location>
        <begin position="1"/>
        <end position="20"/>
    </location>
</feature>
<dbReference type="Proteomes" id="UP000191135">
    <property type="component" value="Chromosome"/>
</dbReference>
<dbReference type="KEGG" id="mmed:Mame_01092"/>
<dbReference type="AlphaFoldDB" id="A0A1U9YYE2"/>
<evidence type="ECO:0000313" key="3">
    <source>
        <dbReference type="Proteomes" id="UP000191135"/>
    </source>
</evidence>
<keyword evidence="1" id="KW-0732">Signal</keyword>
<protein>
    <submittedName>
        <fullName evidence="2">Uncharacterized protein</fullName>
    </submittedName>
</protein>